<feature type="transmembrane region" description="Helical" evidence="11">
    <location>
        <begin position="565"/>
        <end position="586"/>
    </location>
</feature>
<keyword evidence="7 11" id="KW-0472">Membrane</keyword>
<organism evidence="13 14">
    <name type="scientific">Gekko japonicus</name>
    <name type="common">Schlegel's Japanese gecko</name>
    <dbReference type="NCBI Taxonomy" id="146911"/>
    <lineage>
        <taxon>Eukaryota</taxon>
        <taxon>Metazoa</taxon>
        <taxon>Chordata</taxon>
        <taxon>Craniata</taxon>
        <taxon>Vertebrata</taxon>
        <taxon>Euteleostomi</taxon>
        <taxon>Lepidosauria</taxon>
        <taxon>Squamata</taxon>
        <taxon>Bifurcata</taxon>
        <taxon>Gekkota</taxon>
        <taxon>Gekkonidae</taxon>
        <taxon>Gekkoninae</taxon>
        <taxon>Gekko</taxon>
    </lineage>
</organism>
<proteinExistence type="predicted"/>
<dbReference type="InterPro" id="IPR028082">
    <property type="entry name" value="Peripla_BP_I"/>
</dbReference>
<dbReference type="PANTHER" id="PTHR24061:SF599">
    <property type="entry name" value="G-PROTEIN COUPLED RECEPTORS FAMILY 3 PROFILE DOMAIN-CONTAINING PROTEIN"/>
    <property type="match status" value="1"/>
</dbReference>
<dbReference type="Gene3D" id="2.10.50.30">
    <property type="entry name" value="GPCR, family 3, nine cysteines domain"/>
    <property type="match status" value="1"/>
</dbReference>
<dbReference type="PRINTS" id="PR01535">
    <property type="entry name" value="VOMERONASL2R"/>
</dbReference>
<evidence type="ECO:0000256" key="7">
    <source>
        <dbReference type="ARBA" id="ARBA00023136"/>
    </source>
</evidence>
<dbReference type="PANTHER" id="PTHR24061">
    <property type="entry name" value="CALCIUM-SENSING RECEPTOR-RELATED"/>
    <property type="match status" value="1"/>
</dbReference>
<keyword evidence="10" id="KW-0807">Transducer</keyword>
<dbReference type="Proteomes" id="UP000694871">
    <property type="component" value="Unplaced"/>
</dbReference>
<dbReference type="RefSeq" id="XP_015267827.1">
    <property type="nucleotide sequence ID" value="XM_015412341.1"/>
</dbReference>
<feature type="transmembrane region" description="Helical" evidence="11">
    <location>
        <begin position="680"/>
        <end position="703"/>
    </location>
</feature>
<dbReference type="GeneID" id="107111374"/>
<evidence type="ECO:0000313" key="13">
    <source>
        <dbReference type="Proteomes" id="UP000694871"/>
    </source>
</evidence>
<evidence type="ECO:0000259" key="12">
    <source>
        <dbReference type="PROSITE" id="PS50259"/>
    </source>
</evidence>
<dbReference type="PROSITE" id="PS50259">
    <property type="entry name" value="G_PROTEIN_RECEP_F3_4"/>
    <property type="match status" value="1"/>
</dbReference>
<protein>
    <submittedName>
        <fullName evidence="14">Vomeronasal type-2 receptor 26-like</fullName>
    </submittedName>
</protein>
<dbReference type="InterPro" id="IPR038550">
    <property type="entry name" value="GPCR_3_9-Cys_sf"/>
</dbReference>
<dbReference type="Pfam" id="PF00003">
    <property type="entry name" value="7tm_3"/>
    <property type="match status" value="1"/>
</dbReference>
<gene>
    <name evidence="14" type="primary">LOC107111374</name>
</gene>
<evidence type="ECO:0000313" key="14">
    <source>
        <dbReference type="RefSeq" id="XP_015267827.1"/>
    </source>
</evidence>
<evidence type="ECO:0000256" key="5">
    <source>
        <dbReference type="ARBA" id="ARBA00022989"/>
    </source>
</evidence>
<evidence type="ECO:0000256" key="2">
    <source>
        <dbReference type="ARBA" id="ARBA00022475"/>
    </source>
</evidence>
<keyword evidence="8" id="KW-0675">Receptor</keyword>
<sequence length="719" mass="80656">MPKNYQHNLALAFAVKEINENTNILSNFTLGFHVLNSYYTARMTYKATLSLLSAQQRFIPNFKCDTEHKLIAVIGGLDSDISANMATILATYKVSQLTYGSLLPAQDGKMLCPYLFQIVPDETFQIMGVIRLLHHFRWTWIGLGVLDDDAGDRFLHSVVSILSENSICFDFIIRLPPLTYLEEEADLVLKQAVSYAILSNSKANVYVIYAQPTSMYVLRLLLCAAPFLALPPLHKVWITTSHWDFESFSFQRIWDIEVFHGALSFTVHANQPPGFQNFLQVINPTWAIEDGFIQNFWEQAFDCSLRNLTVHGDSTNVCSANEKLDSLPMTLFEMSMTGHSYSIYNAVHAVAHALQAIYISQSSGRRLVKGKHVQPWQIPPPSVCNDPCPPSYSRKKREGEKFCCYDCHPCPEGMISEQNDMDACVKCPGDQYANNHQNQCIPKDKSFLSYKEGLGIICVILAISFSLITALVLAIFIKHQDTPIVKANNRSLTYILLVSLLLCFLCSLLFIGQPVKMTCLLRQVTFGIVFSVALSSVLAKTITVILVFMATEPGSVIRKWVGKRMAVFIVLSCSLIQASICTLWLSTSPPFPDTDMHSVTGEIILGCNEGSATMFYCVLGYMGFLATVSFAVAFFARKLPDTFNETRFIAFSMLVFCSVWLSFVPAYLSTKGRSIVVVEIFSILASSAGILGCIFFPKCYIIIFRPKMNNREQLRNKRN</sequence>
<keyword evidence="9" id="KW-0325">Glycoprotein</keyword>
<feature type="transmembrane region" description="Helical" evidence="11">
    <location>
        <begin position="492"/>
        <end position="512"/>
    </location>
</feature>
<evidence type="ECO:0000256" key="9">
    <source>
        <dbReference type="ARBA" id="ARBA00023180"/>
    </source>
</evidence>
<keyword evidence="13" id="KW-1185">Reference proteome</keyword>
<keyword evidence="4" id="KW-0732">Signal</keyword>
<dbReference type="InterPro" id="IPR001828">
    <property type="entry name" value="ANF_lig-bd_rcpt"/>
</dbReference>
<comment type="subcellular location">
    <subcellularLocation>
        <location evidence="1">Cell membrane</location>
        <topology evidence="1">Multi-pass membrane protein</topology>
    </subcellularLocation>
</comment>
<dbReference type="SUPFAM" id="SSF53822">
    <property type="entry name" value="Periplasmic binding protein-like I"/>
    <property type="match status" value="1"/>
</dbReference>
<evidence type="ECO:0000256" key="8">
    <source>
        <dbReference type="ARBA" id="ARBA00023170"/>
    </source>
</evidence>
<feature type="transmembrane region" description="Helical" evidence="11">
    <location>
        <begin position="524"/>
        <end position="549"/>
    </location>
</feature>
<keyword evidence="2" id="KW-1003">Cell membrane</keyword>
<dbReference type="Pfam" id="PF07562">
    <property type="entry name" value="NCD3G"/>
    <property type="match status" value="1"/>
</dbReference>
<evidence type="ECO:0000256" key="4">
    <source>
        <dbReference type="ARBA" id="ARBA00022729"/>
    </source>
</evidence>
<evidence type="ECO:0000256" key="10">
    <source>
        <dbReference type="ARBA" id="ARBA00023224"/>
    </source>
</evidence>
<dbReference type="CDD" id="cd15283">
    <property type="entry name" value="7tmC_V2R_pheromone"/>
    <property type="match status" value="1"/>
</dbReference>
<dbReference type="PRINTS" id="PR00248">
    <property type="entry name" value="GPCRMGR"/>
</dbReference>
<feature type="transmembrane region" description="Helical" evidence="11">
    <location>
        <begin position="453"/>
        <end position="477"/>
    </location>
</feature>
<feature type="domain" description="G-protein coupled receptors family 3 profile" evidence="12">
    <location>
        <begin position="454"/>
        <end position="718"/>
    </location>
</feature>
<feature type="transmembrane region" description="Helical" evidence="11">
    <location>
        <begin position="648"/>
        <end position="668"/>
    </location>
</feature>
<reference evidence="14" key="1">
    <citation type="submission" date="2025-08" db="UniProtKB">
        <authorList>
            <consortium name="RefSeq"/>
        </authorList>
    </citation>
    <scope>IDENTIFICATION</scope>
</reference>
<name>A0ABM1K290_GEKJA</name>
<keyword evidence="6" id="KW-0297">G-protein coupled receptor</keyword>
<keyword evidence="5 11" id="KW-1133">Transmembrane helix</keyword>
<evidence type="ECO:0000256" key="1">
    <source>
        <dbReference type="ARBA" id="ARBA00004651"/>
    </source>
</evidence>
<feature type="transmembrane region" description="Helical" evidence="11">
    <location>
        <begin position="613"/>
        <end position="636"/>
    </location>
</feature>
<evidence type="ECO:0000256" key="3">
    <source>
        <dbReference type="ARBA" id="ARBA00022692"/>
    </source>
</evidence>
<dbReference type="InterPro" id="IPR017978">
    <property type="entry name" value="GPCR_3_C"/>
</dbReference>
<accession>A0ABM1K290</accession>
<dbReference type="InterPro" id="IPR004073">
    <property type="entry name" value="GPCR_3_vmron_rcpt_2"/>
</dbReference>
<dbReference type="InterPro" id="IPR000068">
    <property type="entry name" value="GPCR_3_Ca_sens_rcpt-rel"/>
</dbReference>
<keyword evidence="3 11" id="KW-0812">Transmembrane</keyword>
<evidence type="ECO:0000256" key="11">
    <source>
        <dbReference type="SAM" id="Phobius"/>
    </source>
</evidence>
<dbReference type="InterPro" id="IPR000337">
    <property type="entry name" value="GPCR_3"/>
</dbReference>
<dbReference type="Pfam" id="PF01094">
    <property type="entry name" value="ANF_receptor"/>
    <property type="match status" value="1"/>
</dbReference>
<dbReference type="Gene3D" id="3.40.50.2300">
    <property type="match status" value="2"/>
</dbReference>
<evidence type="ECO:0000256" key="6">
    <source>
        <dbReference type="ARBA" id="ARBA00023040"/>
    </source>
</evidence>
<dbReference type="InterPro" id="IPR011500">
    <property type="entry name" value="GPCR_3_9-Cys_dom"/>
</dbReference>